<accession>A0ABR3IRR3</accession>
<dbReference type="Proteomes" id="UP001556367">
    <property type="component" value="Unassembled WGS sequence"/>
</dbReference>
<evidence type="ECO:0000313" key="3">
    <source>
        <dbReference type="Proteomes" id="UP001556367"/>
    </source>
</evidence>
<dbReference type="EMBL" id="JASNQZ010000015">
    <property type="protein sequence ID" value="KAL0945959.1"/>
    <property type="molecule type" value="Genomic_DNA"/>
</dbReference>
<comment type="caution">
    <text evidence="2">The sequence shown here is derived from an EMBL/GenBank/DDBJ whole genome shotgun (WGS) entry which is preliminary data.</text>
</comment>
<name>A0ABR3IRR3_9AGAR</name>
<evidence type="ECO:0000256" key="1">
    <source>
        <dbReference type="SAM" id="MobiDB-lite"/>
    </source>
</evidence>
<gene>
    <name evidence="2" type="ORF">HGRIS_012237</name>
</gene>
<feature type="region of interest" description="Disordered" evidence="1">
    <location>
        <begin position="40"/>
        <end position="85"/>
    </location>
</feature>
<evidence type="ECO:0000313" key="2">
    <source>
        <dbReference type="EMBL" id="KAL0945959.1"/>
    </source>
</evidence>
<feature type="region of interest" description="Disordered" evidence="1">
    <location>
        <begin position="178"/>
        <end position="197"/>
    </location>
</feature>
<organism evidence="2 3">
    <name type="scientific">Hohenbuehelia grisea</name>
    <dbReference type="NCBI Taxonomy" id="104357"/>
    <lineage>
        <taxon>Eukaryota</taxon>
        <taxon>Fungi</taxon>
        <taxon>Dikarya</taxon>
        <taxon>Basidiomycota</taxon>
        <taxon>Agaricomycotina</taxon>
        <taxon>Agaricomycetes</taxon>
        <taxon>Agaricomycetidae</taxon>
        <taxon>Agaricales</taxon>
        <taxon>Pleurotineae</taxon>
        <taxon>Pleurotaceae</taxon>
        <taxon>Hohenbuehelia</taxon>
    </lineage>
</organism>
<reference evidence="3" key="1">
    <citation type="submission" date="2024-06" db="EMBL/GenBank/DDBJ databases">
        <title>Multi-omics analyses provide insights into the biosynthesis of the anticancer antibiotic pleurotin in Hohenbuehelia grisea.</title>
        <authorList>
            <person name="Weaver J.A."/>
            <person name="Alberti F."/>
        </authorList>
    </citation>
    <scope>NUCLEOTIDE SEQUENCE [LARGE SCALE GENOMIC DNA]</scope>
    <source>
        <strain evidence="3">T-177</strain>
    </source>
</reference>
<proteinExistence type="predicted"/>
<protein>
    <submittedName>
        <fullName evidence="2">Uncharacterized protein</fullName>
    </submittedName>
</protein>
<sequence>MLPLQTISYPPLHQLPKSMVDCDPYRALCCRISTRSRISHQTTSISTTTTTPSNNSSTTSNRRSTVAQLSPTSARTATTCSSPTTSSHYQLPFIQPNMYAGPVPLSADSFMYDNVPVKLEDPHFIFPPNLYTISPYFNHPPGAVPVALSYLSPPVGYACPTHIRYGLKGDQYLPDAASNATPLSPTHGVAPPSNPMGSLYDRTASAL</sequence>
<keyword evidence="3" id="KW-1185">Reference proteome</keyword>